<evidence type="ECO:0000259" key="2">
    <source>
        <dbReference type="Pfam" id="PF00535"/>
    </source>
</evidence>
<dbReference type="InterPro" id="IPR029044">
    <property type="entry name" value="Nucleotide-diphossugar_trans"/>
</dbReference>
<dbReference type="SUPFAM" id="SSF53448">
    <property type="entry name" value="Nucleotide-diphospho-sugar transferases"/>
    <property type="match status" value="5"/>
</dbReference>
<feature type="domain" description="Glycosyltransferase 2-like" evidence="2">
    <location>
        <begin position="1127"/>
        <end position="1235"/>
    </location>
</feature>
<feature type="domain" description="Glycosyltransferase 2-like" evidence="2">
    <location>
        <begin position="10"/>
        <end position="116"/>
    </location>
</feature>
<keyword evidence="1" id="KW-0997">Cell inner membrane</keyword>
<accession>A0ABX6SNQ9</accession>
<gene>
    <name evidence="3" type="ORF">HNQ25_10465</name>
</gene>
<dbReference type="InterPro" id="IPR050834">
    <property type="entry name" value="Glycosyltransf_2"/>
</dbReference>
<name>A0ABX6SNQ9_9PSED</name>
<keyword evidence="1" id="KW-0472">Membrane</keyword>
<organism evidence="3 4">
    <name type="scientific">Pseudomonas sediminis</name>
    <dbReference type="NCBI Taxonomy" id="1691904"/>
    <lineage>
        <taxon>Bacteria</taxon>
        <taxon>Pseudomonadati</taxon>
        <taxon>Pseudomonadota</taxon>
        <taxon>Gammaproteobacteria</taxon>
        <taxon>Pseudomonadales</taxon>
        <taxon>Pseudomonadaceae</taxon>
        <taxon>Pseudomonas</taxon>
    </lineage>
</organism>
<feature type="domain" description="Glycosyltransferase 2-like" evidence="2">
    <location>
        <begin position="588"/>
        <end position="721"/>
    </location>
</feature>
<reference evidence="3 4" key="1">
    <citation type="journal article" date="2020" name="Microbiol. Resour. Announc.">
        <title>Complete genome sequences of four natural Pseudomonas isolates that catabolize a wide range of aromatic compounds relevant to lignin valorization.</title>
        <authorList>
            <person name="Hatmaker E.A."/>
            <person name="Presley G."/>
            <person name="Cannon O."/>
            <person name="Guss A.M."/>
            <person name="Elkins J.G."/>
        </authorList>
    </citation>
    <scope>NUCLEOTIDE SEQUENCE [LARGE SCALE GENOMIC DNA]</scope>
    <source>
        <strain evidence="3 4">B10D7D</strain>
    </source>
</reference>
<dbReference type="PANTHER" id="PTHR43685">
    <property type="entry name" value="GLYCOSYLTRANSFERASE"/>
    <property type="match status" value="1"/>
</dbReference>
<dbReference type="Gene3D" id="3.40.50.2000">
    <property type="entry name" value="Glycogen Phosphorylase B"/>
    <property type="match status" value="1"/>
</dbReference>
<feature type="domain" description="Glycosyltransferase 2-like" evidence="2">
    <location>
        <begin position="294"/>
        <end position="453"/>
    </location>
</feature>
<evidence type="ECO:0000313" key="3">
    <source>
        <dbReference type="EMBL" id="QNH03117.1"/>
    </source>
</evidence>
<dbReference type="PANTHER" id="PTHR43685:SF2">
    <property type="entry name" value="GLYCOSYLTRANSFERASE 2-LIKE DOMAIN-CONTAINING PROTEIN"/>
    <property type="match status" value="1"/>
</dbReference>
<dbReference type="Gene3D" id="3.90.550.10">
    <property type="entry name" value="Spore Coat Polysaccharide Biosynthesis Protein SpsA, Chain A"/>
    <property type="match status" value="5"/>
</dbReference>
<evidence type="ECO:0000313" key="4">
    <source>
        <dbReference type="Proteomes" id="UP000515254"/>
    </source>
</evidence>
<sequence length="1712" mass="192070">MPKLEHKIVVTIPVYNEGPYILQTLESVAAQTYSDFQVLIADNASTDETERVCRDFCARDARFHYARHESNLGATANFKYCFDNTESELFMWLGGHDMLHPEFLQEACSRMEADSGLSLVYSQTQWINEHNQVLGHTNGGNYVFQEPLTPPARFIKMLNALDRCEAINQIIRRKFVDLPFRPIVSADLVFLCHLAAHGPFARIERPLYIRREISKRTSTMMERITGKRVAPQYEELAAFFTESICSHRDIAPAAKPQLISDTLTWLNNRFSIFTPAKVEPVAAVQADTCVPFFSVIMPVYNRERYVREAIDSVLAQDDGDFELIVVDDGSTDRSVEIIHSIPDPRIRLLQNDHGGGAAARNTGIDAARGKFIVWIDSDDRQARGALAAQRRVIVQNPDADVVYGDLEIFDDVRHPDKVFRTNYPDYQGQSLLPILIQGNCLPNPGTAVRRSLYAKYGGYDVSFRRCHDYQMWTRLADSACFKKVDAIVCHWRQHDESLSSAKTKAFEAQVVLDAFARYPVSRLYPELSAEQSAQAQARWKVSQTLQALGEYSAALRSGYRARALGLEVSSELAELEHLAGAGHKPLFSIIVTTYNRPELLKDALASVGLQSLRDFETILVNDNGIVTEPLLANYDFPITYVRQGRNQGPAAARNAAIRLARGQYVVYLDDDDRYLPEHLQVLAEALDAHPDRVVYTDAVFILEKVEDGNRVELGREQRYPHDEYSQDRLLVNNYIPVNTFACPRTLALDVGDFDESLAGLEDWDFLMRLCARSEFHHIQRETVEVRMRQDQSTAQRRSQQALKDYPALYRELYSRHSDLGRETLRRNRQAMLKSLGAGPGESSCFGLPGWLAERLPTAAQNSLIADYLQDHQGGPLIGVVVVDTEGQSEALMVTLKSLLGERCLYATLRILAITSADVPATSAADKLHFLKMTEEPLVDQINRAVEASDCQWFMLARAGDEFTQSGLMVAGLELAGNPECRAVYGDQLQRLPDGSLGGAFLPGFNLDLLLSFPMVMARHWLYRRDMFLAAGGFDAAFSEAFEFELLTRLIEQEGLTGLGHIDEPLLITKAPTLRDNPDERRVIERHLGNRGYQAQVLPGLPGRYRVHYGHGAAPLVSIILATDVPLAALQRCTDSLLEKTAYGHYELLLADSGTRADVSAWLREVALLGDGKVRVFPAEAGLAQNRAAEQARGEYLLLLSGEAAIVNADWLDELLNHAQRPEVGVVGGKLLTPNGRIAQAGLLLGVNGPVTPAFAGEAMDAAGYMHRLQVDQNYSAVGEECLMVRAEVFRQVGGMDAGLNAFRDVDLCLRVRDAGYLTVWAANSIILHETEQVRASAAAEDQLYERYLPQLANDCAYNRNLALNGRGFDLESDVSLTWRPLSWRPLPVVLAHPADPWGCGHYRVIQPLSALKSQGLADGTLSMGLLQVTDLERYDPDVVVLQRQIGDDRLEAMRRLKRFSRAFKVYELDDYLPNLPLKSVHRDQMPRDILKSLRRGLEFVDRFVVSTEPLAEAFAGLHGDIRVIENRLPVKWWKGLVSQRRRGRKPRVGWAGGISHTGDLDLVVDVVKELADEVEWIFFGMCPDKIRHYVHEVHLGVEIEKYPAALASLDLDLALAPVEQNLFNECKSNLRLLEYGACGFPVVCSDLVCYQGDLPVTRVKNRFRDWVDAIRMHISDLDAAAQAGDRLREAVYRDWMLEGENLARWRRAWMPN</sequence>
<protein>
    <submittedName>
        <fullName evidence="3">Glycosyltransferase</fullName>
    </submittedName>
</protein>
<evidence type="ECO:0000256" key="1">
    <source>
        <dbReference type="ARBA" id="ARBA00022519"/>
    </source>
</evidence>
<dbReference type="InterPro" id="IPR001173">
    <property type="entry name" value="Glyco_trans_2-like"/>
</dbReference>
<keyword evidence="4" id="KW-1185">Reference proteome</keyword>
<dbReference type="EMBL" id="CP060009">
    <property type="protein sequence ID" value="QNH03117.1"/>
    <property type="molecule type" value="Genomic_DNA"/>
</dbReference>
<dbReference type="SUPFAM" id="SSF53756">
    <property type="entry name" value="UDP-Glycosyltransferase/glycogen phosphorylase"/>
    <property type="match status" value="1"/>
</dbReference>
<dbReference type="RefSeq" id="WP_179544570.1">
    <property type="nucleotide sequence ID" value="NZ_CP060009.1"/>
</dbReference>
<dbReference type="Proteomes" id="UP000515254">
    <property type="component" value="Chromosome"/>
</dbReference>
<proteinExistence type="predicted"/>
<dbReference type="CDD" id="cd00761">
    <property type="entry name" value="Glyco_tranf_GTA_type"/>
    <property type="match status" value="1"/>
</dbReference>
<keyword evidence="1" id="KW-1003">Cell membrane</keyword>
<dbReference type="Pfam" id="PF00535">
    <property type="entry name" value="Glycos_transf_2"/>
    <property type="match status" value="4"/>
</dbReference>